<dbReference type="InterPro" id="IPR029063">
    <property type="entry name" value="SAM-dependent_MTases_sf"/>
</dbReference>
<feature type="compositionally biased region" description="Basic and acidic residues" evidence="6">
    <location>
        <begin position="14"/>
        <end position="26"/>
    </location>
</feature>
<evidence type="ECO:0000256" key="6">
    <source>
        <dbReference type="SAM" id="MobiDB-lite"/>
    </source>
</evidence>
<dbReference type="InterPro" id="IPR004556">
    <property type="entry name" value="HemK-like"/>
</dbReference>
<keyword evidence="4" id="KW-0949">S-adenosyl-L-methionine</keyword>
<dbReference type="eggNOG" id="COG2890">
    <property type="taxonomic scope" value="Bacteria"/>
</dbReference>
<dbReference type="GO" id="GO:0102559">
    <property type="term" value="F:peptide chain release factor N(5)-glutamine methyltransferase activity"/>
    <property type="evidence" value="ECO:0007669"/>
    <property type="project" value="UniProtKB-EC"/>
</dbReference>
<dbReference type="InterPro" id="IPR022446">
    <property type="entry name" value="MeTrfrase_put"/>
</dbReference>
<dbReference type="HOGENOM" id="CLU_018398_4_2_11"/>
<evidence type="ECO:0000313" key="9">
    <source>
        <dbReference type="Proteomes" id="UP000001937"/>
    </source>
</evidence>
<proteinExistence type="predicted"/>
<feature type="domain" description="Methyltransferase small" evidence="7">
    <location>
        <begin position="122"/>
        <end position="228"/>
    </location>
</feature>
<dbReference type="Pfam" id="PF05175">
    <property type="entry name" value="MTS"/>
    <property type="match status" value="1"/>
</dbReference>
<dbReference type="KEGG" id="fra:Francci3_0236"/>
<reference evidence="8 9" key="1">
    <citation type="journal article" date="2007" name="Genome Res.">
        <title>Genome characteristics of facultatively symbiotic Frankia sp. strains reflect host range and host plant biogeography.</title>
        <authorList>
            <person name="Normand P."/>
            <person name="Lapierre P."/>
            <person name="Tisa L.S."/>
            <person name="Gogarten J.P."/>
            <person name="Alloisio N."/>
            <person name="Bagnarol E."/>
            <person name="Bassi C.A."/>
            <person name="Berry A.M."/>
            <person name="Bickhart D.M."/>
            <person name="Choisne N."/>
            <person name="Couloux A."/>
            <person name="Cournoyer B."/>
            <person name="Cruveiller S."/>
            <person name="Daubin V."/>
            <person name="Demange N."/>
            <person name="Francino M.P."/>
            <person name="Goltsman E."/>
            <person name="Huang Y."/>
            <person name="Kopp O.R."/>
            <person name="Labarre L."/>
            <person name="Lapidus A."/>
            <person name="Lavire C."/>
            <person name="Marechal J."/>
            <person name="Martinez M."/>
            <person name="Mastronunzio J.E."/>
            <person name="Mullin B.C."/>
            <person name="Niemann J."/>
            <person name="Pujic P."/>
            <person name="Rawnsley T."/>
            <person name="Rouy Z."/>
            <person name="Schenowitz C."/>
            <person name="Sellstedt A."/>
            <person name="Tavares F."/>
            <person name="Tomkins J.P."/>
            <person name="Vallenet D."/>
            <person name="Valverde C."/>
            <person name="Wall L.G."/>
            <person name="Wang Y."/>
            <person name="Medigue C."/>
            <person name="Benson D.R."/>
        </authorList>
    </citation>
    <scope>NUCLEOTIDE SEQUENCE [LARGE SCALE GENOMIC DNA]</scope>
    <source>
        <strain evidence="9">DSM 45818 / CECT 9043 / CcI3</strain>
    </source>
</reference>
<evidence type="ECO:0000256" key="1">
    <source>
        <dbReference type="ARBA" id="ARBA00012771"/>
    </source>
</evidence>
<organism evidence="8 9">
    <name type="scientific">Frankia casuarinae (strain DSM 45818 / CECT 9043 / HFP020203 / CcI3)</name>
    <dbReference type="NCBI Taxonomy" id="106370"/>
    <lineage>
        <taxon>Bacteria</taxon>
        <taxon>Bacillati</taxon>
        <taxon>Actinomycetota</taxon>
        <taxon>Actinomycetes</taxon>
        <taxon>Frankiales</taxon>
        <taxon>Frankiaceae</taxon>
        <taxon>Frankia</taxon>
    </lineage>
</organism>
<dbReference type="EC" id="2.1.1.297" evidence="1"/>
<dbReference type="Gene3D" id="3.40.50.150">
    <property type="entry name" value="Vaccinia Virus protein VP39"/>
    <property type="match status" value="1"/>
</dbReference>
<dbReference type="GO" id="GO:0032259">
    <property type="term" value="P:methylation"/>
    <property type="evidence" value="ECO:0007669"/>
    <property type="project" value="UniProtKB-KW"/>
</dbReference>
<keyword evidence="3" id="KW-0808">Transferase</keyword>
<evidence type="ECO:0000313" key="8">
    <source>
        <dbReference type="EMBL" id="ABD09625.1"/>
    </source>
</evidence>
<dbReference type="NCBIfam" id="TIGR03704">
    <property type="entry name" value="PrmC_rel_meth"/>
    <property type="match status" value="1"/>
</dbReference>
<dbReference type="STRING" id="106370.Francci3_0236"/>
<feature type="compositionally biased region" description="Low complexity" evidence="6">
    <location>
        <begin position="34"/>
        <end position="59"/>
    </location>
</feature>
<dbReference type="InterPro" id="IPR050320">
    <property type="entry name" value="N5-glutamine_MTase"/>
</dbReference>
<dbReference type="NCBIfam" id="TIGR00536">
    <property type="entry name" value="hemK_fam"/>
    <property type="match status" value="1"/>
</dbReference>
<accession>Q2JGG7</accession>
<dbReference type="EMBL" id="CP000249">
    <property type="protein sequence ID" value="ABD09625.1"/>
    <property type="molecule type" value="Genomic_DNA"/>
</dbReference>
<dbReference type="CDD" id="cd02440">
    <property type="entry name" value="AdoMet_MTases"/>
    <property type="match status" value="1"/>
</dbReference>
<gene>
    <name evidence="8" type="ordered locus">Francci3_0236</name>
</gene>
<accession>A0A1X1PUD9</accession>
<name>Q2JGG7_FRACC</name>
<dbReference type="PANTHER" id="PTHR18895:SF74">
    <property type="entry name" value="MTRF1L RELEASE FACTOR GLUTAMINE METHYLTRANSFERASE"/>
    <property type="match status" value="1"/>
</dbReference>
<keyword evidence="9" id="KW-1185">Reference proteome</keyword>
<dbReference type="AlphaFoldDB" id="Q2JGG7"/>
<keyword evidence="2 8" id="KW-0489">Methyltransferase</keyword>
<dbReference type="InterPro" id="IPR007848">
    <property type="entry name" value="Small_mtfrase_dom"/>
</dbReference>
<evidence type="ECO:0000256" key="5">
    <source>
        <dbReference type="ARBA" id="ARBA00048391"/>
    </source>
</evidence>
<dbReference type="PANTHER" id="PTHR18895">
    <property type="entry name" value="HEMK METHYLTRANSFERASE"/>
    <property type="match status" value="1"/>
</dbReference>
<comment type="catalytic activity">
    <reaction evidence="5">
        <text>L-glutaminyl-[peptide chain release factor] + S-adenosyl-L-methionine = N(5)-methyl-L-glutaminyl-[peptide chain release factor] + S-adenosyl-L-homocysteine + H(+)</text>
        <dbReference type="Rhea" id="RHEA:42896"/>
        <dbReference type="Rhea" id="RHEA-COMP:10271"/>
        <dbReference type="Rhea" id="RHEA-COMP:10272"/>
        <dbReference type="ChEBI" id="CHEBI:15378"/>
        <dbReference type="ChEBI" id="CHEBI:30011"/>
        <dbReference type="ChEBI" id="CHEBI:57856"/>
        <dbReference type="ChEBI" id="CHEBI:59789"/>
        <dbReference type="ChEBI" id="CHEBI:61891"/>
        <dbReference type="EC" id="2.1.1.297"/>
    </reaction>
</comment>
<evidence type="ECO:0000256" key="3">
    <source>
        <dbReference type="ARBA" id="ARBA00022679"/>
    </source>
</evidence>
<dbReference type="Proteomes" id="UP000001937">
    <property type="component" value="Chromosome"/>
</dbReference>
<evidence type="ECO:0000259" key="7">
    <source>
        <dbReference type="Pfam" id="PF05175"/>
    </source>
</evidence>
<sequence length="336" mass="34834">MGALLPRSRGSLEVGDREGALRHPERLPVSTSGPSPSFLSPSRPSFPSSSRPSSSPFSSLPRSVVVTRLRAAGCVFAEDEARLLVNAARTPGELAAMVRRRVAGLPLEHVLGWAEFHGLRIAVDPGVFVPRRRTEFLVDQAVERVAGRSRPVTVVDLCCGSGAMGVALVAALPGIEVHAADIEPAAVRCARRNLASAGGQVYDGDLYEPLPAVLRGHVDLLAANAPYVPTDAIELMPPEAREHEPRVALDGGADGLDVLRRVAAEAPRWLAPGGHLLVETGERQAASIVEASAQAGLIPTVASSADLNATVVIATRPAAAPVSAVGAAAGQLPPVG</sequence>
<protein>
    <recommendedName>
        <fullName evidence="1">peptide chain release factor N(5)-glutamine methyltransferase</fullName>
        <ecNumber evidence="1">2.1.1.297</ecNumber>
    </recommendedName>
</protein>
<evidence type="ECO:0000256" key="2">
    <source>
        <dbReference type="ARBA" id="ARBA00022603"/>
    </source>
</evidence>
<feature type="region of interest" description="Disordered" evidence="6">
    <location>
        <begin position="1"/>
        <end position="59"/>
    </location>
</feature>
<dbReference type="SUPFAM" id="SSF53335">
    <property type="entry name" value="S-adenosyl-L-methionine-dependent methyltransferases"/>
    <property type="match status" value="1"/>
</dbReference>
<evidence type="ECO:0000256" key="4">
    <source>
        <dbReference type="ARBA" id="ARBA00022691"/>
    </source>
</evidence>